<dbReference type="Gene3D" id="3.30.420.40">
    <property type="match status" value="2"/>
</dbReference>
<dbReference type="SUPFAM" id="SSF53067">
    <property type="entry name" value="Actin-like ATPase domain"/>
    <property type="match status" value="1"/>
</dbReference>
<sequence>MPIESDPRIVLTLDAGGTNFRFGAMRGGKAIVEGVHLPSNANNLELCLKGIVEGFETVAARCPEPPVAISFAFPGPCDYPAGIIGDLGNLPAFRGGVPLGPMLQEKFGIPVFINNDGDLFVYGEAIAGLLPYINGLLEKAGSPKRFKNLFGITLGTGLGGGIVRDGHLFVGDNSVAAEVWTVRNKLDPGTNAEEGACIRAVRRIYGERTGTPFEETPEPKVIFDIAQGIEPGDAEAAKEAFRSLGEVAGDVMATALTLLDGIGVIGGGVSGAWPAFLPALIDEMNSDLTSPDGTKFRRMPDKTFNLEDPAQLEAFLKGDSREVRVPGSDRTVLYDPLQRTGVGMSRLGTSEAISLGAYAYALQQLG</sequence>
<keyword evidence="2" id="KW-0808">Transferase</keyword>
<dbReference type="EMBL" id="BAABRI010000013">
    <property type="protein sequence ID" value="GAA5483211.1"/>
    <property type="molecule type" value="Genomic_DNA"/>
</dbReference>
<reference evidence="2 3" key="1">
    <citation type="submission" date="2024-02" db="EMBL/GenBank/DDBJ databases">
        <title>Haloferula sargassicola NBRC 104335.</title>
        <authorList>
            <person name="Ichikawa N."/>
            <person name="Katano-Makiyama Y."/>
            <person name="Hidaka K."/>
        </authorList>
    </citation>
    <scope>NUCLEOTIDE SEQUENCE [LARGE SCALE GENOMIC DNA]</scope>
    <source>
        <strain evidence="2 3">NBRC 104335</strain>
    </source>
</reference>
<evidence type="ECO:0000256" key="1">
    <source>
        <dbReference type="ARBA" id="ARBA00006479"/>
    </source>
</evidence>
<evidence type="ECO:0000313" key="3">
    <source>
        <dbReference type="Proteomes" id="UP001476282"/>
    </source>
</evidence>
<dbReference type="PANTHER" id="PTHR18964:SF149">
    <property type="entry name" value="BIFUNCTIONAL UDP-N-ACETYLGLUCOSAMINE 2-EPIMERASE_N-ACETYLMANNOSAMINE KINASE"/>
    <property type="match status" value="1"/>
</dbReference>
<dbReference type="InterPro" id="IPR000600">
    <property type="entry name" value="ROK"/>
</dbReference>
<keyword evidence="2" id="KW-0418">Kinase</keyword>
<gene>
    <name evidence="2" type="primary">nagK</name>
    <name evidence="2" type="ORF">Hsar01_02440</name>
</gene>
<accession>A0ABP9US51</accession>
<dbReference type="GO" id="GO:0016301">
    <property type="term" value="F:kinase activity"/>
    <property type="evidence" value="ECO:0007669"/>
    <property type="project" value="UniProtKB-KW"/>
</dbReference>
<dbReference type="Proteomes" id="UP001476282">
    <property type="component" value="Unassembled WGS sequence"/>
</dbReference>
<comment type="caution">
    <text evidence="2">The sequence shown here is derived from an EMBL/GenBank/DDBJ whole genome shotgun (WGS) entry which is preliminary data.</text>
</comment>
<keyword evidence="3" id="KW-1185">Reference proteome</keyword>
<name>A0ABP9US51_9BACT</name>
<dbReference type="RefSeq" id="WP_353567332.1">
    <property type="nucleotide sequence ID" value="NZ_BAABRI010000013.1"/>
</dbReference>
<organism evidence="2 3">
    <name type="scientific">Haloferula sargassicola</name>
    <dbReference type="NCBI Taxonomy" id="490096"/>
    <lineage>
        <taxon>Bacteria</taxon>
        <taxon>Pseudomonadati</taxon>
        <taxon>Verrucomicrobiota</taxon>
        <taxon>Verrucomicrobiia</taxon>
        <taxon>Verrucomicrobiales</taxon>
        <taxon>Verrucomicrobiaceae</taxon>
        <taxon>Haloferula</taxon>
    </lineage>
</organism>
<dbReference type="InterPro" id="IPR043129">
    <property type="entry name" value="ATPase_NBD"/>
</dbReference>
<dbReference type="PANTHER" id="PTHR18964">
    <property type="entry name" value="ROK (REPRESSOR, ORF, KINASE) FAMILY"/>
    <property type="match status" value="1"/>
</dbReference>
<proteinExistence type="inferred from homology"/>
<dbReference type="Pfam" id="PF00480">
    <property type="entry name" value="ROK"/>
    <property type="match status" value="1"/>
</dbReference>
<protein>
    <submittedName>
        <fullName evidence="2">N-acetyl-D-glucosamine kinase</fullName>
    </submittedName>
</protein>
<dbReference type="CDD" id="cd23763">
    <property type="entry name" value="ASKHA_ATPase_ROK"/>
    <property type="match status" value="1"/>
</dbReference>
<comment type="similarity">
    <text evidence="1">Belongs to the ROK (NagC/XylR) family.</text>
</comment>
<evidence type="ECO:0000313" key="2">
    <source>
        <dbReference type="EMBL" id="GAA5483211.1"/>
    </source>
</evidence>